<dbReference type="InterPro" id="IPR017938">
    <property type="entry name" value="Riboflavin_synthase-like_b-brl"/>
</dbReference>
<dbReference type="VEuPathDB" id="FungiDB:FVEG_13827"/>
<dbReference type="InterPro" id="IPR039261">
    <property type="entry name" value="FNR_nucleotide-bd"/>
</dbReference>
<dbReference type="CDD" id="cd06184">
    <property type="entry name" value="flavohem_like_fad_nad_binding"/>
    <property type="match status" value="1"/>
</dbReference>
<dbReference type="EMBL" id="DS022265">
    <property type="protein sequence ID" value="EWG55893.1"/>
    <property type="molecule type" value="Genomic_DNA"/>
</dbReference>
<dbReference type="PROSITE" id="PS51384">
    <property type="entry name" value="FAD_FR"/>
    <property type="match status" value="1"/>
</dbReference>
<comment type="catalytic activity">
    <reaction evidence="15">
        <text>2 nitric oxide + NADPH + 2 O2 = 2 nitrate + NADP(+) + H(+)</text>
        <dbReference type="Rhea" id="RHEA:19465"/>
        <dbReference type="ChEBI" id="CHEBI:15378"/>
        <dbReference type="ChEBI" id="CHEBI:15379"/>
        <dbReference type="ChEBI" id="CHEBI:16480"/>
        <dbReference type="ChEBI" id="CHEBI:17632"/>
        <dbReference type="ChEBI" id="CHEBI:57783"/>
        <dbReference type="ChEBI" id="CHEBI:58349"/>
        <dbReference type="EC" id="1.14.12.17"/>
    </reaction>
</comment>
<dbReference type="SUPFAM" id="SSF52343">
    <property type="entry name" value="Ferredoxin reductase-like, C-terminal NADP-linked domain"/>
    <property type="match status" value="1"/>
</dbReference>
<dbReference type="GO" id="GO:0046872">
    <property type="term" value="F:metal ion binding"/>
    <property type="evidence" value="ECO:0007669"/>
    <property type="project" value="UniProtKB-KW"/>
</dbReference>
<dbReference type="NCBIfam" id="NF009805">
    <property type="entry name" value="PRK13289.1"/>
    <property type="match status" value="1"/>
</dbReference>
<gene>
    <name evidence="19" type="ORF">FVEG_13827</name>
</gene>
<keyword evidence="20" id="KW-1185">Reference proteome</keyword>
<dbReference type="SUPFAM" id="SSF63380">
    <property type="entry name" value="Riboflavin synthase domain-like"/>
    <property type="match status" value="1"/>
</dbReference>
<keyword evidence="8" id="KW-0479">Metal-binding</keyword>
<comment type="cofactor">
    <cofactor evidence="1">
        <name>heme b</name>
        <dbReference type="ChEBI" id="CHEBI:60344"/>
    </cofactor>
</comment>
<dbReference type="eggNOG" id="KOG3378">
    <property type="taxonomic scope" value="Eukaryota"/>
</dbReference>
<evidence type="ECO:0000256" key="9">
    <source>
        <dbReference type="ARBA" id="ARBA00022827"/>
    </source>
</evidence>
<comment type="catalytic activity">
    <reaction evidence="14">
        <text>2 nitric oxide + NADH + 2 O2 = 2 nitrate + NAD(+) + H(+)</text>
        <dbReference type="Rhea" id="RHEA:19469"/>
        <dbReference type="ChEBI" id="CHEBI:15378"/>
        <dbReference type="ChEBI" id="CHEBI:15379"/>
        <dbReference type="ChEBI" id="CHEBI:16480"/>
        <dbReference type="ChEBI" id="CHEBI:17632"/>
        <dbReference type="ChEBI" id="CHEBI:57540"/>
        <dbReference type="ChEBI" id="CHEBI:57945"/>
        <dbReference type="EC" id="1.14.12.17"/>
    </reaction>
</comment>
<dbReference type="RefSeq" id="XP_018762084.1">
    <property type="nucleotide sequence ID" value="XM_018903175.1"/>
</dbReference>
<name>W7MXS1_GIBM7</name>
<evidence type="ECO:0000256" key="3">
    <source>
        <dbReference type="ARBA" id="ARBA00006401"/>
    </source>
</evidence>
<dbReference type="GO" id="GO:0009636">
    <property type="term" value="P:response to toxic substance"/>
    <property type="evidence" value="ECO:0007669"/>
    <property type="project" value="UniProtKB-KW"/>
</dbReference>
<dbReference type="Pfam" id="PF00042">
    <property type="entry name" value="Globin"/>
    <property type="match status" value="1"/>
</dbReference>
<keyword evidence="13" id="KW-0520">NAD</keyword>
<comment type="similarity">
    <text evidence="3">In the C-terminal section; belongs to the flavoprotein pyridine nucleotide cytochrome reductase family.</text>
</comment>
<comment type="cofactor">
    <cofactor evidence="2">
        <name>FAD</name>
        <dbReference type="ChEBI" id="CHEBI:57692"/>
    </cofactor>
</comment>
<evidence type="ECO:0000256" key="5">
    <source>
        <dbReference type="ARBA" id="ARBA00022575"/>
    </source>
</evidence>
<dbReference type="FunFam" id="1.10.490.10:FF:000003">
    <property type="entry name" value="Flavohemoprotein"/>
    <property type="match status" value="1"/>
</dbReference>
<dbReference type="InterPro" id="IPR012292">
    <property type="entry name" value="Globin/Proto"/>
</dbReference>
<comment type="function">
    <text evidence="16">In the presence of oxygen and NADH, it has NADH oxidase activity, which leads to the generation of superoxide and H(2)O(2). Under anaerobic conditions, it also exhibits nitric oxide reductase and FAD reductase activities. However, all these reactions are much lower than NOD activity.</text>
</comment>
<dbReference type="SUPFAM" id="SSF46458">
    <property type="entry name" value="Globin-like"/>
    <property type="match status" value="1"/>
</dbReference>
<dbReference type="GO" id="GO:0020037">
    <property type="term" value="F:heme binding"/>
    <property type="evidence" value="ECO:0007669"/>
    <property type="project" value="InterPro"/>
</dbReference>
<dbReference type="GO" id="GO:0046210">
    <property type="term" value="P:nitric oxide catabolic process"/>
    <property type="evidence" value="ECO:0007669"/>
    <property type="project" value="TreeGrafter"/>
</dbReference>
<dbReference type="InterPro" id="IPR000971">
    <property type="entry name" value="Globin"/>
</dbReference>
<dbReference type="FunFam" id="3.40.50.80:FF:000010">
    <property type="entry name" value="Flavohemoprotein"/>
    <property type="match status" value="1"/>
</dbReference>
<dbReference type="Pfam" id="PF00175">
    <property type="entry name" value="NAD_binding_1"/>
    <property type="match status" value="1"/>
</dbReference>
<evidence type="ECO:0000256" key="13">
    <source>
        <dbReference type="ARBA" id="ARBA00023027"/>
    </source>
</evidence>
<dbReference type="Gene3D" id="1.10.490.10">
    <property type="entry name" value="Globins"/>
    <property type="match status" value="1"/>
</dbReference>
<dbReference type="InterPro" id="IPR009050">
    <property type="entry name" value="Globin-like_sf"/>
</dbReference>
<dbReference type="GO" id="GO:0071500">
    <property type="term" value="P:cellular response to nitrosative stress"/>
    <property type="evidence" value="ECO:0007669"/>
    <property type="project" value="TreeGrafter"/>
</dbReference>
<dbReference type="EMBL" id="CM000587">
    <property type="protein sequence ID" value="EWG55893.1"/>
    <property type="molecule type" value="Genomic_DNA"/>
</dbReference>
<evidence type="ECO:0000259" key="18">
    <source>
        <dbReference type="PROSITE" id="PS51384"/>
    </source>
</evidence>
<reference evidence="19 20" key="1">
    <citation type="journal article" date="2010" name="Nature">
        <title>Comparative genomics reveals mobile pathogenicity chromosomes in Fusarium.</title>
        <authorList>
            <person name="Ma L.J."/>
            <person name="van der Does H.C."/>
            <person name="Borkovich K.A."/>
            <person name="Coleman J.J."/>
            <person name="Daboussi M.J."/>
            <person name="Di Pietro A."/>
            <person name="Dufresne M."/>
            <person name="Freitag M."/>
            <person name="Grabherr M."/>
            <person name="Henrissat B."/>
            <person name="Houterman P.M."/>
            <person name="Kang S."/>
            <person name="Shim W.B."/>
            <person name="Woloshuk C."/>
            <person name="Xie X."/>
            <person name="Xu J.R."/>
            <person name="Antoniw J."/>
            <person name="Baker S.E."/>
            <person name="Bluhm B.H."/>
            <person name="Breakspear A."/>
            <person name="Brown D.W."/>
            <person name="Butchko R.A."/>
            <person name="Chapman S."/>
            <person name="Coulson R."/>
            <person name="Coutinho P.M."/>
            <person name="Danchin E.G."/>
            <person name="Diener A."/>
            <person name="Gale L.R."/>
            <person name="Gardiner D.M."/>
            <person name="Goff S."/>
            <person name="Hammond-Kosack K.E."/>
            <person name="Hilburn K."/>
            <person name="Hua-Van A."/>
            <person name="Jonkers W."/>
            <person name="Kazan K."/>
            <person name="Kodira C.D."/>
            <person name="Koehrsen M."/>
            <person name="Kumar L."/>
            <person name="Lee Y.H."/>
            <person name="Li L."/>
            <person name="Manners J.M."/>
            <person name="Miranda-Saavedra D."/>
            <person name="Mukherjee M."/>
            <person name="Park G."/>
            <person name="Park J."/>
            <person name="Park S.Y."/>
            <person name="Proctor R.H."/>
            <person name="Regev A."/>
            <person name="Ruiz-Roldan M.C."/>
            <person name="Sain D."/>
            <person name="Sakthikumar S."/>
            <person name="Sykes S."/>
            <person name="Schwartz D.C."/>
            <person name="Turgeon B.G."/>
            <person name="Wapinski I."/>
            <person name="Yoder O."/>
            <person name="Young S."/>
            <person name="Zeng Q."/>
            <person name="Zhou S."/>
            <person name="Galagan J."/>
            <person name="Cuomo C.A."/>
            <person name="Kistler H.C."/>
            <person name="Rep M."/>
        </authorList>
    </citation>
    <scope>NUCLEOTIDE SEQUENCE [LARGE SCALE GENOMIC DNA]</scope>
    <source>
        <strain evidence="20">M3125 / FGSC 7600</strain>
    </source>
</reference>
<dbReference type="GO" id="GO:0019825">
    <property type="term" value="F:oxygen binding"/>
    <property type="evidence" value="ECO:0007669"/>
    <property type="project" value="InterPro"/>
</dbReference>
<evidence type="ECO:0000256" key="4">
    <source>
        <dbReference type="ARBA" id="ARBA00012229"/>
    </source>
</evidence>
<keyword evidence="11" id="KW-0560">Oxidoreductase</keyword>
<keyword evidence="10" id="KW-0521">NADP</keyword>
<dbReference type="PANTHER" id="PTHR43396:SF3">
    <property type="entry name" value="FLAVOHEMOPROTEIN"/>
    <property type="match status" value="1"/>
</dbReference>
<keyword evidence="5" id="KW-0216">Detoxification</keyword>
<dbReference type="InterPro" id="IPR001709">
    <property type="entry name" value="Flavoprot_Pyr_Nucl_cyt_Rdtase"/>
</dbReference>
<evidence type="ECO:0000256" key="12">
    <source>
        <dbReference type="ARBA" id="ARBA00023004"/>
    </source>
</evidence>
<dbReference type="CDD" id="cd08922">
    <property type="entry name" value="FHb-globin"/>
    <property type="match status" value="1"/>
</dbReference>
<dbReference type="PANTHER" id="PTHR43396">
    <property type="entry name" value="FLAVOHEMOPROTEIN"/>
    <property type="match status" value="1"/>
</dbReference>
<dbReference type="PROSITE" id="PS01033">
    <property type="entry name" value="GLOBIN"/>
    <property type="match status" value="1"/>
</dbReference>
<sequence length="438" mass="49499">MPLSAVYINMTCQRFSTSLCWDTQVDIVKSTAPVLKIHGETITSLFYKNLIGTYPDLRNIFNLSHQHDGAQAKALAGAVLAYATYIDKPEFLASTIERIAQRHVSLKVTEDQYALVGEQLIKAIGEVLGDALTAEIADAWTAAYGQLANIFINREKQLYQEAGEWDGWRKFKISKREKEADLITSFFLVPSDGKTPLPPFRPGQYVSLRINVPELGGVFQCRQYSMSQAPHSDYYRVSIKKESFTLEEKDEPLPGTVSNLLHNHYQVGEEVEMTYPRGEFWLDIEDDRKANAPLILISAGVGVTPLMSMLESVLSSPRSKMANRPILWLHAARTSQHMAFRTQVHSASADRENVETLIWLKNVSQNDKKGEDYDFEGRLDLDIVYQVKKEELENKESQLFICGPASWMIATRDKLQSLGVEHEQINMELFGTGSINQE</sequence>
<dbReference type="GO" id="GO:0071949">
    <property type="term" value="F:FAD binding"/>
    <property type="evidence" value="ECO:0007669"/>
    <property type="project" value="TreeGrafter"/>
</dbReference>
<organism evidence="19 20">
    <name type="scientific">Gibberella moniliformis (strain M3125 / FGSC 7600)</name>
    <name type="common">Maize ear and stalk rot fungus</name>
    <name type="synonym">Fusarium verticillioides</name>
    <dbReference type="NCBI Taxonomy" id="334819"/>
    <lineage>
        <taxon>Eukaryota</taxon>
        <taxon>Fungi</taxon>
        <taxon>Dikarya</taxon>
        <taxon>Ascomycota</taxon>
        <taxon>Pezizomycotina</taxon>
        <taxon>Sordariomycetes</taxon>
        <taxon>Hypocreomycetidae</taxon>
        <taxon>Hypocreales</taxon>
        <taxon>Nectriaceae</taxon>
        <taxon>Fusarium</taxon>
        <taxon>Fusarium fujikuroi species complex</taxon>
    </lineage>
</organism>
<evidence type="ECO:0000256" key="2">
    <source>
        <dbReference type="ARBA" id="ARBA00001974"/>
    </source>
</evidence>
<accession>W7MXS1</accession>
<evidence type="ECO:0000313" key="19">
    <source>
        <dbReference type="EMBL" id="EWG55893.1"/>
    </source>
</evidence>
<dbReference type="OrthoDB" id="436496at2759"/>
<evidence type="ECO:0000256" key="6">
    <source>
        <dbReference type="ARBA" id="ARBA00022617"/>
    </source>
</evidence>
<proteinExistence type="inferred from homology"/>
<dbReference type="InterPro" id="IPR017927">
    <property type="entry name" value="FAD-bd_FR_type"/>
</dbReference>
<evidence type="ECO:0000256" key="10">
    <source>
        <dbReference type="ARBA" id="ARBA00022857"/>
    </source>
</evidence>
<keyword evidence="6" id="KW-0349">Heme</keyword>
<dbReference type="Gene3D" id="3.40.50.80">
    <property type="entry name" value="Nucleotide-binding domain of ferredoxin-NADP reductase (FNR) module"/>
    <property type="match status" value="1"/>
</dbReference>
<dbReference type="InterPro" id="IPR001433">
    <property type="entry name" value="OxRdtase_FAD/NAD-bd"/>
</dbReference>
<dbReference type="EC" id="1.14.12.17" evidence="4"/>
<dbReference type="FunFam" id="2.40.30.10:FF:000034">
    <property type="entry name" value="Flavohemoprotein"/>
    <property type="match status" value="1"/>
</dbReference>
<dbReference type="PRINTS" id="PR00371">
    <property type="entry name" value="FPNCR"/>
</dbReference>
<keyword evidence="7" id="KW-0285">Flavoprotein</keyword>
<evidence type="ECO:0000256" key="7">
    <source>
        <dbReference type="ARBA" id="ARBA00022630"/>
    </source>
</evidence>
<evidence type="ECO:0000259" key="17">
    <source>
        <dbReference type="PROSITE" id="PS01033"/>
    </source>
</evidence>
<keyword evidence="12" id="KW-0408">Iron</keyword>
<dbReference type="Proteomes" id="UP000009096">
    <property type="component" value="Chromosome 10"/>
</dbReference>
<feature type="domain" description="Globin" evidence="17">
    <location>
        <begin position="19"/>
        <end position="156"/>
    </location>
</feature>
<protein>
    <recommendedName>
        <fullName evidence="4">nitric oxide dioxygenase</fullName>
        <ecNumber evidence="4">1.14.12.17</ecNumber>
    </recommendedName>
</protein>
<evidence type="ECO:0000256" key="11">
    <source>
        <dbReference type="ARBA" id="ARBA00023002"/>
    </source>
</evidence>
<dbReference type="KEGG" id="fvr:FVEG_13827"/>
<evidence type="ECO:0000256" key="14">
    <source>
        <dbReference type="ARBA" id="ARBA00048649"/>
    </source>
</evidence>
<dbReference type="GeneID" id="30071138"/>
<feature type="domain" description="FAD-binding FR-type" evidence="18">
    <location>
        <begin position="166"/>
        <end position="283"/>
    </location>
</feature>
<evidence type="ECO:0000256" key="1">
    <source>
        <dbReference type="ARBA" id="ARBA00001970"/>
    </source>
</evidence>
<evidence type="ECO:0000313" key="20">
    <source>
        <dbReference type="Proteomes" id="UP000009096"/>
    </source>
</evidence>
<dbReference type="Gene3D" id="2.40.30.10">
    <property type="entry name" value="Translation factors"/>
    <property type="match status" value="1"/>
</dbReference>
<dbReference type="GO" id="GO:0008941">
    <property type="term" value="F:nitric oxide dioxygenase NAD(P)H activity"/>
    <property type="evidence" value="ECO:0007669"/>
    <property type="project" value="UniProtKB-EC"/>
</dbReference>
<evidence type="ECO:0000256" key="8">
    <source>
        <dbReference type="ARBA" id="ARBA00022723"/>
    </source>
</evidence>
<evidence type="ECO:0000256" key="15">
    <source>
        <dbReference type="ARBA" id="ARBA00049433"/>
    </source>
</evidence>
<evidence type="ECO:0000256" key="16">
    <source>
        <dbReference type="ARBA" id="ARBA00056398"/>
    </source>
</evidence>
<dbReference type="AlphaFoldDB" id="W7MXS1"/>
<keyword evidence="9" id="KW-0274">FAD</keyword>